<dbReference type="Pfam" id="PF01523">
    <property type="entry name" value="PmbA_TldD_1st"/>
    <property type="match status" value="1"/>
</dbReference>
<reference evidence="8 9" key="1">
    <citation type="journal article" date="2015" name="Microbiome">
        <title>Genomic resolution of linkages in carbon, nitrogen, and sulfur cycling among widespread estuary sediment bacteria.</title>
        <authorList>
            <person name="Baker B.J."/>
            <person name="Lazar C.S."/>
            <person name="Teske A.P."/>
            <person name="Dick G.J."/>
        </authorList>
    </citation>
    <scope>NUCLEOTIDE SEQUENCE [LARGE SCALE GENOMIC DNA]</scope>
    <source>
        <strain evidence="8">DG_54_3</strain>
    </source>
</reference>
<evidence type="ECO:0000259" key="7">
    <source>
        <dbReference type="Pfam" id="PF19290"/>
    </source>
</evidence>
<dbReference type="SUPFAM" id="SSF111283">
    <property type="entry name" value="Putative modulator of DNA gyrase, PmbA/TldD"/>
    <property type="match status" value="1"/>
</dbReference>
<evidence type="ECO:0000313" key="9">
    <source>
        <dbReference type="Proteomes" id="UP000051861"/>
    </source>
</evidence>
<dbReference type="GO" id="GO:0005829">
    <property type="term" value="C:cytosol"/>
    <property type="evidence" value="ECO:0007669"/>
    <property type="project" value="TreeGrafter"/>
</dbReference>
<evidence type="ECO:0000313" key="8">
    <source>
        <dbReference type="EMBL" id="KPJ69140.1"/>
    </source>
</evidence>
<dbReference type="Proteomes" id="UP000051861">
    <property type="component" value="Unassembled WGS sequence"/>
</dbReference>
<organism evidence="8 9">
    <name type="scientific">candidate division WOR-1 bacterium DG_54_3</name>
    <dbReference type="NCBI Taxonomy" id="1703775"/>
    <lineage>
        <taxon>Bacteria</taxon>
        <taxon>Bacillati</taxon>
        <taxon>Saganbacteria</taxon>
    </lineage>
</organism>
<dbReference type="Pfam" id="PF19290">
    <property type="entry name" value="PmbA_TldD_2nd"/>
    <property type="match status" value="1"/>
</dbReference>
<evidence type="ECO:0000259" key="6">
    <source>
        <dbReference type="Pfam" id="PF19289"/>
    </source>
</evidence>
<keyword evidence="3" id="KW-0378">Hydrolase</keyword>
<evidence type="ECO:0000256" key="4">
    <source>
        <dbReference type="ARBA" id="ARBA00023049"/>
    </source>
</evidence>
<protein>
    <recommendedName>
        <fullName evidence="10">Protease TldD</fullName>
    </recommendedName>
</protein>
<dbReference type="PIRSF" id="PIRSF004919">
    <property type="entry name" value="TldD"/>
    <property type="match status" value="1"/>
</dbReference>
<dbReference type="GO" id="GO:0006508">
    <property type="term" value="P:proteolysis"/>
    <property type="evidence" value="ECO:0007669"/>
    <property type="project" value="UniProtKB-KW"/>
</dbReference>
<dbReference type="GO" id="GO:0008237">
    <property type="term" value="F:metallopeptidase activity"/>
    <property type="evidence" value="ECO:0007669"/>
    <property type="project" value="UniProtKB-KW"/>
</dbReference>
<feature type="domain" description="Metalloprotease TldD/E N-terminal" evidence="5">
    <location>
        <begin position="36"/>
        <end position="99"/>
    </location>
</feature>
<dbReference type="InterPro" id="IPR035068">
    <property type="entry name" value="TldD/PmbA_N"/>
</dbReference>
<evidence type="ECO:0000256" key="2">
    <source>
        <dbReference type="ARBA" id="ARBA00022670"/>
    </source>
</evidence>
<evidence type="ECO:0000256" key="1">
    <source>
        <dbReference type="ARBA" id="ARBA00005836"/>
    </source>
</evidence>
<dbReference type="PATRIC" id="fig|1703775.3.peg.1488"/>
<dbReference type="PANTHER" id="PTHR30624">
    <property type="entry name" value="UNCHARACTERIZED PROTEIN TLDD AND PMBA"/>
    <property type="match status" value="1"/>
</dbReference>
<evidence type="ECO:0008006" key="10">
    <source>
        <dbReference type="Google" id="ProtNLM"/>
    </source>
</evidence>
<proteinExistence type="inferred from homology"/>
<dbReference type="Gene3D" id="3.30.2290.10">
    <property type="entry name" value="PmbA/TldD superfamily"/>
    <property type="match status" value="1"/>
</dbReference>
<dbReference type="InterPro" id="IPR045569">
    <property type="entry name" value="Metalloprtase-TldD/E_C"/>
</dbReference>
<dbReference type="AlphaFoldDB" id="A0A0S7Y3H0"/>
<accession>A0A0S7Y3H0</accession>
<feature type="domain" description="Metalloprotease TldD/E central" evidence="7">
    <location>
        <begin position="130"/>
        <end position="234"/>
    </location>
</feature>
<keyword evidence="4" id="KW-0482">Metalloprotease</keyword>
<dbReference type="InterPro" id="IPR051463">
    <property type="entry name" value="Peptidase_U62_metallo"/>
</dbReference>
<dbReference type="PANTHER" id="PTHR30624:SF4">
    <property type="entry name" value="METALLOPROTEASE TLDD"/>
    <property type="match status" value="1"/>
</dbReference>
<dbReference type="Pfam" id="PF19289">
    <property type="entry name" value="PmbA_TldD_3rd"/>
    <property type="match status" value="1"/>
</dbReference>
<evidence type="ECO:0000256" key="3">
    <source>
        <dbReference type="ARBA" id="ARBA00022801"/>
    </source>
</evidence>
<dbReference type="EMBL" id="LIZX01000031">
    <property type="protein sequence ID" value="KPJ69140.1"/>
    <property type="molecule type" value="Genomic_DNA"/>
</dbReference>
<feature type="domain" description="Metalloprotease TldD/E C-terminal" evidence="6">
    <location>
        <begin position="242"/>
        <end position="474"/>
    </location>
</feature>
<keyword evidence="2" id="KW-0645">Protease</keyword>
<dbReference type="InterPro" id="IPR002510">
    <property type="entry name" value="Metalloprtase-TldD/E_N"/>
</dbReference>
<comment type="caution">
    <text evidence="8">The sequence shown here is derived from an EMBL/GenBank/DDBJ whole genome shotgun (WGS) entry which is preliminary data.</text>
</comment>
<dbReference type="InterPro" id="IPR045570">
    <property type="entry name" value="Metalloprtase-TldD/E_cen_dom"/>
</dbReference>
<dbReference type="InterPro" id="IPR025502">
    <property type="entry name" value="TldD"/>
</dbReference>
<evidence type="ECO:0000259" key="5">
    <source>
        <dbReference type="Pfam" id="PF01523"/>
    </source>
</evidence>
<comment type="similarity">
    <text evidence="1">Belongs to the peptidase U62 family.</text>
</comment>
<name>A0A0S7Y3H0_UNCSA</name>
<sequence>MKNRTSLTYKDHFHIPHGELQKILNIALSRGGDFSEVFLEYKTYNLINMEEDIIKETAESISLGLGVRVLSGEKTGYGYTNDLSFEKIKKAALTAASIASDRTIRNASPLSSTPIHHNFYPVKRPIHKEKLERKITLVKKAYLSAQNFNPKIKKVKASFIDQIQHILIVNSEGLVASDVRPLVKLVCVAIGEKEGKREAGFSGGGGRIGMEYFVDLLTPEEIGREAAMEALNLLDAVEPPAGEMPVVLSPGHSGVLVHEAVGHLLEADFNRKKTSIFWDKMGKKVAASQVTIFDDPTIPYFRGSYNIDDEGTAPKKTLLIEKGTMTGMLQDRLSAKLMDKELTGHGRRQDYASIPIPRMSNTYIDKGEYTPEEIIKSVKRGFYASKYQGGQVEDSGKFTFSVSSGFLIEEGKITAPVKQATLIGTNIGVLKSIEMVGSDLEFGLQTGTCGKEGQEIPVADGCPTVKISRMTVGGLK</sequence>
<gene>
    <name evidence="8" type="ORF">AMJ44_04585</name>
</gene>
<dbReference type="InterPro" id="IPR036059">
    <property type="entry name" value="TldD/PmbA_sf"/>
</dbReference>